<evidence type="ECO:0000313" key="1">
    <source>
        <dbReference type="EMBL" id="WVY95793.1"/>
    </source>
</evidence>
<accession>A0AAQ3RHQ7</accession>
<evidence type="ECO:0000313" key="2">
    <source>
        <dbReference type="Proteomes" id="UP001374535"/>
    </source>
</evidence>
<proteinExistence type="predicted"/>
<gene>
    <name evidence="1" type="ORF">V8G54_027944</name>
</gene>
<dbReference type="AlphaFoldDB" id="A0AAQ3RHQ7"/>
<name>A0AAQ3RHQ7_VIGMU</name>
<dbReference type="EMBL" id="CP144692">
    <property type="protein sequence ID" value="WVY95793.1"/>
    <property type="molecule type" value="Genomic_DNA"/>
</dbReference>
<protein>
    <submittedName>
        <fullName evidence="1">Uncharacterized protein</fullName>
    </submittedName>
</protein>
<organism evidence="1 2">
    <name type="scientific">Vigna mungo</name>
    <name type="common">Black gram</name>
    <name type="synonym">Phaseolus mungo</name>
    <dbReference type="NCBI Taxonomy" id="3915"/>
    <lineage>
        <taxon>Eukaryota</taxon>
        <taxon>Viridiplantae</taxon>
        <taxon>Streptophyta</taxon>
        <taxon>Embryophyta</taxon>
        <taxon>Tracheophyta</taxon>
        <taxon>Spermatophyta</taxon>
        <taxon>Magnoliopsida</taxon>
        <taxon>eudicotyledons</taxon>
        <taxon>Gunneridae</taxon>
        <taxon>Pentapetalae</taxon>
        <taxon>rosids</taxon>
        <taxon>fabids</taxon>
        <taxon>Fabales</taxon>
        <taxon>Fabaceae</taxon>
        <taxon>Papilionoideae</taxon>
        <taxon>50 kb inversion clade</taxon>
        <taxon>NPAAA clade</taxon>
        <taxon>indigoferoid/millettioid clade</taxon>
        <taxon>Phaseoleae</taxon>
        <taxon>Vigna</taxon>
    </lineage>
</organism>
<reference evidence="1 2" key="1">
    <citation type="journal article" date="2023" name="Life. Sci Alliance">
        <title>Evolutionary insights into 3D genome organization and epigenetic landscape of Vigna mungo.</title>
        <authorList>
            <person name="Junaid A."/>
            <person name="Singh B."/>
            <person name="Bhatia S."/>
        </authorList>
    </citation>
    <scope>NUCLEOTIDE SEQUENCE [LARGE SCALE GENOMIC DNA]</scope>
    <source>
        <strain evidence="1">Urdbean</strain>
    </source>
</reference>
<keyword evidence="2" id="KW-1185">Reference proteome</keyword>
<dbReference type="Proteomes" id="UP001374535">
    <property type="component" value="Chromosome 9"/>
</dbReference>
<sequence>MSASFHLHPQKNALHRHPHLHHRLLNVHRHPHLHHRLLNVHHHPHLHHRLLNVHRHPHLNHRLLNAHHRQSHRVERELFTARYPLYWGHRTNRATYCRRVLRTLR</sequence>